<feature type="compositionally biased region" description="Basic and acidic residues" evidence="1">
    <location>
        <begin position="393"/>
        <end position="409"/>
    </location>
</feature>
<feature type="region of interest" description="Disordered" evidence="1">
    <location>
        <begin position="1"/>
        <end position="47"/>
    </location>
</feature>
<accession>A0AAV0AF64</accession>
<feature type="region of interest" description="Disordered" evidence="1">
    <location>
        <begin position="208"/>
        <end position="229"/>
    </location>
</feature>
<feature type="region of interest" description="Disordered" evidence="1">
    <location>
        <begin position="666"/>
        <end position="694"/>
    </location>
</feature>
<dbReference type="EMBL" id="CALTRL010000028">
    <property type="protein sequence ID" value="CAH7666013.1"/>
    <property type="molecule type" value="Genomic_DNA"/>
</dbReference>
<proteinExistence type="predicted"/>
<gene>
    <name evidence="2" type="ORF">PPACK8108_LOCUS321</name>
</gene>
<feature type="region of interest" description="Disordered" evidence="1">
    <location>
        <begin position="385"/>
        <end position="459"/>
    </location>
</feature>
<evidence type="ECO:0000313" key="3">
    <source>
        <dbReference type="Proteomes" id="UP001153365"/>
    </source>
</evidence>
<keyword evidence="3" id="KW-1185">Reference proteome</keyword>
<dbReference type="AlphaFoldDB" id="A0AAV0AF64"/>
<organism evidence="2 3">
    <name type="scientific">Phakopsora pachyrhizi</name>
    <name type="common">Asian soybean rust disease fungus</name>
    <dbReference type="NCBI Taxonomy" id="170000"/>
    <lineage>
        <taxon>Eukaryota</taxon>
        <taxon>Fungi</taxon>
        <taxon>Dikarya</taxon>
        <taxon>Basidiomycota</taxon>
        <taxon>Pucciniomycotina</taxon>
        <taxon>Pucciniomycetes</taxon>
        <taxon>Pucciniales</taxon>
        <taxon>Phakopsoraceae</taxon>
        <taxon>Phakopsora</taxon>
    </lineage>
</organism>
<name>A0AAV0AF64_PHAPC</name>
<evidence type="ECO:0000313" key="2">
    <source>
        <dbReference type="EMBL" id="CAH7666013.1"/>
    </source>
</evidence>
<evidence type="ECO:0000256" key="1">
    <source>
        <dbReference type="SAM" id="MobiDB-lite"/>
    </source>
</evidence>
<comment type="caution">
    <text evidence="2">The sequence shown here is derived from an EMBL/GenBank/DDBJ whole genome shotgun (WGS) entry which is preliminary data.</text>
</comment>
<sequence length="694" mass="77476">MESSSSEAKFKATQPWDSGGKSNYFTPLHPLQPNKVSPHPRFKNSSPAQVWENYNSLLSKVSEPASNVLIPPPTVKKPFHDERLRLYSNPQRFKQFIRKKPNLPLEFISEQENLSQSSNFVGSKMRKVVQTQNPQTTQVSTNLNFGNTLPTHNTHPAGDYSLQKFNLNPVAKGLEPHIENPPETIGDNFHEILLKKQPWRPEGLSIKKQENHVTPSSYTSDPSHGITSLDRETPLQETDLLKPKNSMFDPVKTMTGQIGDSNSYLQRKDSIRVFGKDIEILPGNKINGEQGRSPIKSGLADAQKSADPNAQESPDSFKLMGKKIRIPSPSAQNINREIKSHLTIPSVEGDLGSAKTILPNQEFRSPQNPKSPIISQPTHPLVPEAFPPGSTVGKEKNPAMDNGKSRVQNDQKTSVPQHGTQAGRPPNPEEFTEDIFNSFRNSKHASKSNELPPRKRKARMNSVIQSNVVKPTEFSKAELEAAEGLEKLTSGIQLGPQPGTKIKEPIGVSKAEENFDVAPSTSSQHFSKDNYKNPVTFENDPLHSNFDTMQSEKATNIKSNVITQHKEKIPHGEAHEESPNLNNGVGDLENLSWSSKRLRSLPTHQMEEGNNNVLAKLYNIKMSSNNIRDLDRPLKYYLKVKQDGAEASASSKLSIKEKNNLLKQKYQRKIKKINSMPSTPEEYGQSRKSPILID</sequence>
<feature type="compositionally biased region" description="Polar residues" evidence="1">
    <location>
        <begin position="410"/>
        <end position="420"/>
    </location>
</feature>
<protein>
    <submittedName>
        <fullName evidence="2">Expressed protein</fullName>
    </submittedName>
</protein>
<dbReference type="Proteomes" id="UP001153365">
    <property type="component" value="Unassembled WGS sequence"/>
</dbReference>
<reference evidence="2" key="1">
    <citation type="submission" date="2022-06" db="EMBL/GenBank/DDBJ databases">
        <authorList>
            <consortium name="SYNGENTA / RWTH Aachen University"/>
        </authorList>
    </citation>
    <scope>NUCLEOTIDE SEQUENCE</scope>
</reference>
<feature type="compositionally biased region" description="Polar residues" evidence="1">
    <location>
        <begin position="212"/>
        <end position="226"/>
    </location>
</feature>
<feature type="region of interest" description="Disordered" evidence="1">
    <location>
        <begin position="285"/>
        <end position="315"/>
    </location>
</feature>